<keyword evidence="3" id="KW-0762">Sugar transport</keyword>
<feature type="transmembrane region" description="Helical" evidence="7">
    <location>
        <begin position="21"/>
        <end position="44"/>
    </location>
</feature>
<dbReference type="GO" id="GO:0000139">
    <property type="term" value="C:Golgi membrane"/>
    <property type="evidence" value="ECO:0007669"/>
    <property type="project" value="TreeGrafter"/>
</dbReference>
<dbReference type="PANTHER" id="PTHR10778:SF4">
    <property type="entry name" value="NUCLEOTIDE SUGAR TRANSPORTER SLC35B4"/>
    <property type="match status" value="1"/>
</dbReference>
<sequence length="334" mass="36590">MQNPRRSQAKGRRLYRDVLNAFGAEFGLMFVLIFGGCCSNAWALESTTKILPASGSLLTLVQFAATALVALVGQLEWHTVGTWTIPCVKRPVVPLRRWIVQVVLYYATSLLNNSAFAYHIPMSVHIVFRSGGMVVNMLLGWAVDNKRYSVLQIASVAMVSIGVVVATISAAQPAQTTTGSTEEYVIGVLLLSLALISSGTMGIFQEHTYAMYGREHWHEALFYSHLFALPLFLFNWQSITRQIKLANATQLQWIGTQEMGVYVPSYYIVLLLNVLTQLLCVNGVNRLTSQVSSVSVSLVLVVRKAASLLISVVWLNGSKGNTSLWGGATAVMLA</sequence>
<dbReference type="Proteomes" id="UP001219567">
    <property type="component" value="Chromosome 5"/>
</dbReference>
<evidence type="ECO:0000313" key="9">
    <source>
        <dbReference type="Proteomes" id="UP001219567"/>
    </source>
</evidence>
<evidence type="ECO:0000256" key="1">
    <source>
        <dbReference type="ARBA" id="ARBA00004127"/>
    </source>
</evidence>
<evidence type="ECO:0000256" key="7">
    <source>
        <dbReference type="SAM" id="Phobius"/>
    </source>
</evidence>
<keyword evidence="6 7" id="KW-0472">Membrane</keyword>
<dbReference type="GO" id="GO:0005462">
    <property type="term" value="F:UDP-N-acetylglucosamine transmembrane transporter activity"/>
    <property type="evidence" value="ECO:0007669"/>
    <property type="project" value="TreeGrafter"/>
</dbReference>
<dbReference type="EMBL" id="CP119947">
    <property type="protein sequence ID" value="WFD00517.1"/>
    <property type="molecule type" value="Genomic_DNA"/>
</dbReference>
<evidence type="ECO:0000256" key="2">
    <source>
        <dbReference type="ARBA" id="ARBA00022448"/>
    </source>
</evidence>
<evidence type="ECO:0000256" key="5">
    <source>
        <dbReference type="ARBA" id="ARBA00022989"/>
    </source>
</evidence>
<keyword evidence="9" id="KW-1185">Reference proteome</keyword>
<gene>
    <name evidence="8" type="primary">YEA4</name>
    <name evidence="8" type="ORF">MYAM1_003266</name>
</gene>
<proteinExistence type="predicted"/>
<organism evidence="8 9">
    <name type="scientific">Malassezia yamatoensis</name>
    <dbReference type="NCBI Taxonomy" id="253288"/>
    <lineage>
        <taxon>Eukaryota</taxon>
        <taxon>Fungi</taxon>
        <taxon>Dikarya</taxon>
        <taxon>Basidiomycota</taxon>
        <taxon>Ustilaginomycotina</taxon>
        <taxon>Malasseziomycetes</taxon>
        <taxon>Malasseziales</taxon>
        <taxon>Malasseziaceae</taxon>
        <taxon>Malassezia</taxon>
    </lineage>
</organism>
<feature type="transmembrane region" description="Helical" evidence="7">
    <location>
        <begin position="293"/>
        <end position="315"/>
    </location>
</feature>
<name>A0AAJ5YVH0_9BASI</name>
<feature type="transmembrane region" description="Helical" evidence="7">
    <location>
        <begin position="56"/>
        <end position="77"/>
    </location>
</feature>
<feature type="transmembrane region" description="Helical" evidence="7">
    <location>
        <begin position="126"/>
        <end position="143"/>
    </location>
</feature>
<dbReference type="Pfam" id="PF08449">
    <property type="entry name" value="UAA"/>
    <property type="match status" value="1"/>
</dbReference>
<keyword evidence="2" id="KW-0813">Transport</keyword>
<protein>
    <submittedName>
        <fullName evidence="8">Golgi uridine diphosphate-N- acetylglucosamine transporter</fullName>
    </submittedName>
</protein>
<comment type="subcellular location">
    <subcellularLocation>
        <location evidence="1">Endomembrane system</location>
        <topology evidence="1">Multi-pass membrane protein</topology>
    </subcellularLocation>
</comment>
<evidence type="ECO:0000313" key="8">
    <source>
        <dbReference type="EMBL" id="WFD00517.1"/>
    </source>
</evidence>
<feature type="transmembrane region" description="Helical" evidence="7">
    <location>
        <begin position="150"/>
        <end position="172"/>
    </location>
</feature>
<feature type="transmembrane region" description="Helical" evidence="7">
    <location>
        <begin position="220"/>
        <end position="239"/>
    </location>
</feature>
<dbReference type="GO" id="GO:0005789">
    <property type="term" value="C:endoplasmic reticulum membrane"/>
    <property type="evidence" value="ECO:0007669"/>
    <property type="project" value="TreeGrafter"/>
</dbReference>
<dbReference type="GO" id="GO:0005464">
    <property type="term" value="F:UDP-xylose transmembrane transporter activity"/>
    <property type="evidence" value="ECO:0007669"/>
    <property type="project" value="TreeGrafter"/>
</dbReference>
<keyword evidence="5 7" id="KW-1133">Transmembrane helix</keyword>
<evidence type="ECO:0000256" key="6">
    <source>
        <dbReference type="ARBA" id="ARBA00023136"/>
    </source>
</evidence>
<evidence type="ECO:0000256" key="3">
    <source>
        <dbReference type="ARBA" id="ARBA00022597"/>
    </source>
</evidence>
<accession>A0AAJ5YVH0</accession>
<keyword evidence="4 7" id="KW-0812">Transmembrane</keyword>
<dbReference type="InterPro" id="IPR013657">
    <property type="entry name" value="SCL35B1-4/HUT1"/>
</dbReference>
<feature type="transmembrane region" description="Helical" evidence="7">
    <location>
        <begin position="259"/>
        <end position="281"/>
    </location>
</feature>
<dbReference type="PANTHER" id="PTHR10778">
    <property type="entry name" value="SOLUTE CARRIER FAMILY 35 MEMBER B"/>
    <property type="match status" value="1"/>
</dbReference>
<reference evidence="8 9" key="1">
    <citation type="submission" date="2023-03" db="EMBL/GenBank/DDBJ databases">
        <title>Mating type loci evolution in Malassezia.</title>
        <authorList>
            <person name="Coelho M.A."/>
        </authorList>
    </citation>
    <scope>NUCLEOTIDE SEQUENCE [LARGE SCALE GENOMIC DNA]</scope>
    <source>
        <strain evidence="8 9">CBS 9725</strain>
    </source>
</reference>
<feature type="transmembrane region" description="Helical" evidence="7">
    <location>
        <begin position="98"/>
        <end position="120"/>
    </location>
</feature>
<feature type="transmembrane region" description="Helical" evidence="7">
    <location>
        <begin position="184"/>
        <end position="204"/>
    </location>
</feature>
<evidence type="ECO:0000256" key="4">
    <source>
        <dbReference type="ARBA" id="ARBA00022692"/>
    </source>
</evidence>
<dbReference type="AlphaFoldDB" id="A0AAJ5YVH0"/>